<dbReference type="SUPFAM" id="SSF52279">
    <property type="entry name" value="Beta-D-glucan exohydrolase, C-terminal domain"/>
    <property type="match status" value="1"/>
</dbReference>
<dbReference type="Proteomes" id="UP000466864">
    <property type="component" value="Unassembled WGS sequence"/>
</dbReference>
<dbReference type="PANTHER" id="PTHR42715">
    <property type="entry name" value="BETA-GLUCOSIDASE"/>
    <property type="match status" value="1"/>
</dbReference>
<protein>
    <submittedName>
        <fullName evidence="4">Beta-glucosidase</fullName>
    </submittedName>
</protein>
<dbReference type="Pfam" id="PF14310">
    <property type="entry name" value="Fn3-like"/>
    <property type="match status" value="1"/>
</dbReference>
<proteinExistence type="inferred from homology"/>
<organism evidence="4 5">
    <name type="scientific">Bilifractor porci</name>
    <dbReference type="NCBI Taxonomy" id="2606636"/>
    <lineage>
        <taxon>Bacteria</taxon>
        <taxon>Bacillati</taxon>
        <taxon>Bacillota</taxon>
        <taxon>Clostridia</taxon>
        <taxon>Lachnospirales</taxon>
        <taxon>Lachnospiraceae</taxon>
        <taxon>Bilifractor</taxon>
    </lineage>
</organism>
<dbReference type="InterPro" id="IPR001764">
    <property type="entry name" value="Glyco_hydro_3_N"/>
</dbReference>
<keyword evidence="2" id="KW-0378">Hydrolase</keyword>
<dbReference type="InterPro" id="IPR017853">
    <property type="entry name" value="GH"/>
</dbReference>
<dbReference type="Pfam" id="PF01915">
    <property type="entry name" value="Glyco_hydro_3_C"/>
    <property type="match status" value="1"/>
</dbReference>
<dbReference type="InterPro" id="IPR002772">
    <property type="entry name" value="Glyco_hydro_3_C"/>
</dbReference>
<dbReference type="InterPro" id="IPR036962">
    <property type="entry name" value="Glyco_hydro_3_N_sf"/>
</dbReference>
<dbReference type="SUPFAM" id="SSF51445">
    <property type="entry name" value="(Trans)glycosidases"/>
    <property type="match status" value="1"/>
</dbReference>
<reference evidence="4 5" key="1">
    <citation type="submission" date="2019-08" db="EMBL/GenBank/DDBJ databases">
        <title>In-depth cultivation of the pig gut microbiome towards novel bacterial diversity and tailored functional studies.</title>
        <authorList>
            <person name="Wylensek D."/>
            <person name="Hitch T.C.A."/>
            <person name="Clavel T."/>
        </authorList>
    </citation>
    <scope>NUCLEOTIDE SEQUENCE [LARGE SCALE GENOMIC DNA]</scope>
    <source>
        <strain evidence="4 5">Oil+RF-744-WCA-WT-13</strain>
    </source>
</reference>
<evidence type="ECO:0000313" key="5">
    <source>
        <dbReference type="Proteomes" id="UP000466864"/>
    </source>
</evidence>
<dbReference type="PRINTS" id="PR00133">
    <property type="entry name" value="GLHYDRLASE3"/>
</dbReference>
<dbReference type="SMART" id="SM01217">
    <property type="entry name" value="Fn3_like"/>
    <property type="match status" value="1"/>
</dbReference>
<evidence type="ECO:0000259" key="3">
    <source>
        <dbReference type="SMART" id="SM01217"/>
    </source>
</evidence>
<evidence type="ECO:0000256" key="1">
    <source>
        <dbReference type="ARBA" id="ARBA00005336"/>
    </source>
</evidence>
<dbReference type="GO" id="GO:0005975">
    <property type="term" value="P:carbohydrate metabolic process"/>
    <property type="evidence" value="ECO:0007669"/>
    <property type="project" value="InterPro"/>
</dbReference>
<dbReference type="InterPro" id="IPR026891">
    <property type="entry name" value="Fn3-like"/>
</dbReference>
<dbReference type="InterPro" id="IPR036881">
    <property type="entry name" value="Glyco_hydro_3_C_sf"/>
</dbReference>
<dbReference type="Gene3D" id="3.40.50.1700">
    <property type="entry name" value="Glycoside hydrolase family 3 C-terminal domain"/>
    <property type="match status" value="1"/>
</dbReference>
<dbReference type="Gene3D" id="2.60.40.10">
    <property type="entry name" value="Immunoglobulins"/>
    <property type="match status" value="1"/>
</dbReference>
<dbReference type="InterPro" id="IPR050288">
    <property type="entry name" value="Cellulose_deg_GH3"/>
</dbReference>
<dbReference type="AlphaFoldDB" id="A0A7X2TP17"/>
<evidence type="ECO:0000256" key="2">
    <source>
        <dbReference type="ARBA" id="ARBA00022801"/>
    </source>
</evidence>
<feature type="domain" description="Fibronectin type III-like" evidence="3">
    <location>
        <begin position="323"/>
        <end position="398"/>
    </location>
</feature>
<gene>
    <name evidence="4" type="ORF">FYJ60_03290</name>
</gene>
<name>A0A7X2TP17_9FIRM</name>
<keyword evidence="5" id="KW-1185">Reference proteome</keyword>
<sequence>MVLLKNENEVLPLRPGARVALFGKGTIDYVKGGGGSGDVASPYVHNILDGFLALSGEVSVFPDSAEFYRHYVQEAYSQGGIPGLIPEPEVPGDLLQRAAAWTDTAVVSFSRYSGEGWDRKSDFGGPEYEPEDGFTHIHLADTIFQHSDFYLTEAENRMLQDVTVHFPKVIVLLNVGGMADTRWIRDNDTVSAALITWQGGMEGGDAAAELLMGHGSPSGKLADTFAGTLEDYPSTEGFHASDGYVDYTDDIYVGYRYFETIPGAAEKVVYPFGYGLSYTSFALTDATGWTEQPGKGGQGEGTFSAEVHISLCITNTGKYPGKEVVQLYYSAPQGLLGKPLRVLGDYRKTRLLEPGESQRIEFVLPAERMASYDDMGKICKSAWVLEAGEYHFYVGTDVRGQLQPAAGSCKAAHNGGGCGSAGKPECPDADRKVLKGEKSGTGVFSWNLEENVVTKQCSARLVPEKLEKRMLADGSYEKLPLREQSDPDENIFTPLKYPEEIECIAPEVRYRKSRPAYQAPECPQLADVAEGKMTLQEFIQSLSDEDLTWLLSGTPNTGCANTFGWGNLPESGVPNIMTEDGPAGVRFEEETGVRTTAFPCSTLLACTWNPDAVYEVGRAGGEEARENNIYVWLTPAVNIHRSPLCGRNFEYYSEDPFLAGKQAAAMVRGIQSSHVAACLKHFALNNKETNRKNSDSRVSERAAREIYLKQFEIVIREANPWSVMSSYNLINGCRASENHDLLTGILREEWGYDGTVTTDWWGCGEQYKECAAGNDVKMGCGFPDRLQKAMEKGAVTRSQMETAARHILTTILRLDD</sequence>
<dbReference type="PANTHER" id="PTHR42715:SF10">
    <property type="entry name" value="BETA-GLUCOSIDASE"/>
    <property type="match status" value="1"/>
</dbReference>
<dbReference type="Pfam" id="PF00933">
    <property type="entry name" value="Glyco_hydro_3"/>
    <property type="match status" value="1"/>
</dbReference>
<dbReference type="EMBL" id="VUMV01000002">
    <property type="protein sequence ID" value="MST81341.1"/>
    <property type="molecule type" value="Genomic_DNA"/>
</dbReference>
<dbReference type="Gene3D" id="3.20.20.300">
    <property type="entry name" value="Glycoside hydrolase, family 3, N-terminal domain"/>
    <property type="match status" value="1"/>
</dbReference>
<evidence type="ECO:0000313" key="4">
    <source>
        <dbReference type="EMBL" id="MST81341.1"/>
    </source>
</evidence>
<dbReference type="GO" id="GO:0004553">
    <property type="term" value="F:hydrolase activity, hydrolyzing O-glycosyl compounds"/>
    <property type="evidence" value="ECO:0007669"/>
    <property type="project" value="InterPro"/>
</dbReference>
<accession>A0A7X2TP17</accession>
<dbReference type="InterPro" id="IPR013783">
    <property type="entry name" value="Ig-like_fold"/>
</dbReference>
<comment type="similarity">
    <text evidence="1">Belongs to the glycosyl hydrolase 3 family.</text>
</comment>
<comment type="caution">
    <text evidence="4">The sequence shown here is derived from an EMBL/GenBank/DDBJ whole genome shotgun (WGS) entry which is preliminary data.</text>
</comment>